<keyword evidence="2" id="KW-1185">Reference proteome</keyword>
<protein>
    <submittedName>
        <fullName evidence="1">Uncharacterized protein</fullName>
    </submittedName>
</protein>
<accession>A0A1S1MMR2</accession>
<dbReference type="AlphaFoldDB" id="A0A1S1MMR2"/>
<evidence type="ECO:0000313" key="2">
    <source>
        <dbReference type="Proteomes" id="UP000179786"/>
    </source>
</evidence>
<evidence type="ECO:0000313" key="1">
    <source>
        <dbReference type="EMBL" id="OHU89693.1"/>
    </source>
</evidence>
<proteinExistence type="predicted"/>
<reference evidence="1 2" key="1">
    <citation type="submission" date="2016-09" db="EMBL/GenBank/DDBJ databases">
        <title>Pseudoalteromonas amylolytica sp. nov., isolated from the surface seawater.</title>
        <authorList>
            <person name="Wu Y.-H."/>
            <person name="Cheng H."/>
            <person name="Jin X.-B."/>
            <person name="Wang C.-S."/>
            <person name="Xu X.-W."/>
        </authorList>
    </citation>
    <scope>NUCLEOTIDE SEQUENCE [LARGE SCALE GENOMIC DNA]</scope>
    <source>
        <strain evidence="1 2">JW1</strain>
    </source>
</reference>
<dbReference type="Gene3D" id="2.40.50.100">
    <property type="match status" value="1"/>
</dbReference>
<sequence length="242" mass="27375">MSFEYQMKDFDTKLNRKRFLFIVISLSFLCFWGSYAEFEVGDSISGEVYYSAEPFIVKTSSDVTIRDVLVNDGDWVNKGDVIFKGCYYNDSSSCVEVDYRVDNSGYIYSYSLIKSGESYKAEEPIFYMFEKDMELRVKAVISPELAIKLPVGASVKITASSDIDNIEIVTYGVVKTKSRRVTSSLSGKGYESVIKVLDVEEFLYEGMPVTIFVSGGKFSPLAIIYNSLIKSINKSWINHVRP</sequence>
<dbReference type="OrthoDB" id="9759690at2"/>
<comment type="caution">
    <text evidence="1">The sequence shown here is derived from an EMBL/GenBank/DDBJ whole genome shotgun (WGS) entry which is preliminary data.</text>
</comment>
<gene>
    <name evidence="1" type="ORF">BET10_16340</name>
</gene>
<dbReference type="RefSeq" id="WP_070986320.1">
    <property type="nucleotide sequence ID" value="NZ_MKJU01000028.1"/>
</dbReference>
<organism evidence="1 2">
    <name type="scientific">Pseudoalteromonas amylolytica</name>
    <dbReference type="NCBI Taxonomy" id="1859457"/>
    <lineage>
        <taxon>Bacteria</taxon>
        <taxon>Pseudomonadati</taxon>
        <taxon>Pseudomonadota</taxon>
        <taxon>Gammaproteobacteria</taxon>
        <taxon>Alteromonadales</taxon>
        <taxon>Pseudoalteromonadaceae</taxon>
        <taxon>Pseudoalteromonas</taxon>
    </lineage>
</organism>
<dbReference type="Proteomes" id="UP000179786">
    <property type="component" value="Unassembled WGS sequence"/>
</dbReference>
<dbReference type="STRING" id="1859457.BET10_16340"/>
<dbReference type="EMBL" id="MKJU01000028">
    <property type="protein sequence ID" value="OHU89693.1"/>
    <property type="molecule type" value="Genomic_DNA"/>
</dbReference>
<name>A0A1S1MMR2_9GAMM</name>